<dbReference type="PROSITE" id="PS00472">
    <property type="entry name" value="SMALL_CYTOKINES_CC"/>
    <property type="match status" value="1"/>
</dbReference>
<keyword evidence="5" id="KW-1015">Disulfide bond</keyword>
<dbReference type="GO" id="GO:0048020">
    <property type="term" value="F:CCR chemokine receptor binding"/>
    <property type="evidence" value="ECO:0007669"/>
    <property type="project" value="TreeGrafter"/>
</dbReference>
<keyword evidence="8" id="KW-1185">Reference proteome</keyword>
<dbReference type="InterPro" id="IPR000827">
    <property type="entry name" value="Chemokine_CC_CS"/>
</dbReference>
<dbReference type="KEGG" id="pbi:103059204"/>
<dbReference type="InterPro" id="IPR039809">
    <property type="entry name" value="Chemokine_b/g/d"/>
</dbReference>
<dbReference type="InterPro" id="IPR001811">
    <property type="entry name" value="Chemokine_IL8-like_dom"/>
</dbReference>
<dbReference type="GO" id="GO:0030335">
    <property type="term" value="P:positive regulation of cell migration"/>
    <property type="evidence" value="ECO:0007669"/>
    <property type="project" value="TreeGrafter"/>
</dbReference>
<dbReference type="GO" id="GO:0005615">
    <property type="term" value="C:extracellular space"/>
    <property type="evidence" value="ECO:0007669"/>
    <property type="project" value="UniProtKB-KW"/>
</dbReference>
<evidence type="ECO:0000256" key="3">
    <source>
        <dbReference type="ARBA" id="ARBA00022514"/>
    </source>
</evidence>
<reference evidence="9" key="1">
    <citation type="submission" date="2025-08" db="UniProtKB">
        <authorList>
            <consortium name="RefSeq"/>
        </authorList>
    </citation>
    <scope>IDENTIFICATION</scope>
    <source>
        <tissue evidence="9">Liver</tissue>
    </source>
</reference>
<name>A0A9F2R5R8_PYTBI</name>
<evidence type="ECO:0000256" key="6">
    <source>
        <dbReference type="RuleBase" id="RU361150"/>
    </source>
</evidence>
<gene>
    <name evidence="9" type="primary">LOC103059204</name>
</gene>
<evidence type="ECO:0000256" key="4">
    <source>
        <dbReference type="ARBA" id="ARBA00022729"/>
    </source>
</evidence>
<evidence type="ECO:0000259" key="7">
    <source>
        <dbReference type="SMART" id="SM00199"/>
    </source>
</evidence>
<dbReference type="CDD" id="cd00272">
    <property type="entry name" value="Chemokine_CC"/>
    <property type="match status" value="1"/>
</dbReference>
<dbReference type="GO" id="GO:0008009">
    <property type="term" value="F:chemokine activity"/>
    <property type="evidence" value="ECO:0007669"/>
    <property type="project" value="InterPro"/>
</dbReference>
<keyword evidence="4 6" id="KW-0732">Signal</keyword>
<dbReference type="GO" id="GO:0061844">
    <property type="term" value="P:antimicrobial humoral immune response mediated by antimicrobial peptide"/>
    <property type="evidence" value="ECO:0007669"/>
    <property type="project" value="TreeGrafter"/>
</dbReference>
<keyword evidence="2 6" id="KW-0145">Chemotaxis</keyword>
<dbReference type="RefSeq" id="XP_007436951.1">
    <property type="nucleotide sequence ID" value="XM_007436889.3"/>
</dbReference>
<dbReference type="OrthoDB" id="9447832at2759"/>
<evidence type="ECO:0000313" key="9">
    <source>
        <dbReference type="RefSeq" id="XP_007436951.1"/>
    </source>
</evidence>
<comment type="similarity">
    <text evidence="1 6">Belongs to the intercrine beta (chemokine CC) family.</text>
</comment>
<comment type="subcellular location">
    <subcellularLocation>
        <location evidence="6">Secreted</location>
    </subcellularLocation>
</comment>
<sequence>MRAAAQTTGALALLFLLLFSISIQASDPPTSCCFSYTKRKIPRNLVVNYYETSSKCSQPAVVLITKKKLQICADPAEKWVQDCMNNFKANRTAHGTEAYAAEMKA</sequence>
<evidence type="ECO:0000256" key="5">
    <source>
        <dbReference type="ARBA" id="ARBA00023157"/>
    </source>
</evidence>
<feature type="domain" description="Chemokine interleukin-8-like" evidence="7">
    <location>
        <begin position="29"/>
        <end position="87"/>
    </location>
</feature>
<dbReference type="GeneID" id="103059204"/>
<dbReference type="OMA" id="QSPVDCC"/>
<dbReference type="PANTHER" id="PTHR12015">
    <property type="entry name" value="SMALL INDUCIBLE CYTOKINE A"/>
    <property type="match status" value="1"/>
</dbReference>
<keyword evidence="3 6" id="KW-0202">Cytokine</keyword>
<dbReference type="Gene3D" id="2.40.50.40">
    <property type="match status" value="1"/>
</dbReference>
<dbReference type="PANTHER" id="PTHR12015:SF103">
    <property type="entry name" value="C-C MOTIF CHEMOKINE 4-RELATED"/>
    <property type="match status" value="1"/>
</dbReference>
<dbReference type="AlphaFoldDB" id="A0A9F2R5R8"/>
<dbReference type="FunFam" id="2.40.50.40:FF:000002">
    <property type="entry name" value="C-C motif chemokine"/>
    <property type="match status" value="1"/>
</dbReference>
<accession>A0A9F2R5R8</accession>
<feature type="signal peptide" evidence="6">
    <location>
        <begin position="1"/>
        <end position="25"/>
    </location>
</feature>
<dbReference type="GO" id="GO:0070098">
    <property type="term" value="P:chemokine-mediated signaling pathway"/>
    <property type="evidence" value="ECO:0007669"/>
    <property type="project" value="TreeGrafter"/>
</dbReference>
<evidence type="ECO:0000313" key="8">
    <source>
        <dbReference type="Proteomes" id="UP000695026"/>
    </source>
</evidence>
<dbReference type="GO" id="GO:0006954">
    <property type="term" value="P:inflammatory response"/>
    <property type="evidence" value="ECO:0007669"/>
    <property type="project" value="TreeGrafter"/>
</dbReference>
<dbReference type="Proteomes" id="UP000695026">
    <property type="component" value="Unplaced"/>
</dbReference>
<evidence type="ECO:0000256" key="1">
    <source>
        <dbReference type="ARBA" id="ARBA00010868"/>
    </source>
</evidence>
<feature type="chain" id="PRO_5039962097" description="C-C motif chemokine" evidence="6">
    <location>
        <begin position="26"/>
        <end position="105"/>
    </location>
</feature>
<proteinExistence type="inferred from homology"/>
<evidence type="ECO:0000256" key="2">
    <source>
        <dbReference type="ARBA" id="ARBA00022500"/>
    </source>
</evidence>
<dbReference type="InterPro" id="IPR036048">
    <property type="entry name" value="Interleukin_8-like_sf"/>
</dbReference>
<keyword evidence="6" id="KW-0964">Secreted</keyword>
<dbReference type="SMART" id="SM00199">
    <property type="entry name" value="SCY"/>
    <property type="match status" value="1"/>
</dbReference>
<dbReference type="GO" id="GO:0048245">
    <property type="term" value="P:eosinophil chemotaxis"/>
    <property type="evidence" value="ECO:0007669"/>
    <property type="project" value="TreeGrafter"/>
</dbReference>
<dbReference type="Pfam" id="PF00048">
    <property type="entry name" value="IL8"/>
    <property type="match status" value="1"/>
</dbReference>
<dbReference type="SUPFAM" id="SSF54117">
    <property type="entry name" value="Interleukin 8-like chemokines"/>
    <property type="match status" value="1"/>
</dbReference>
<protein>
    <recommendedName>
        <fullName evidence="6">C-C motif chemokine</fullName>
    </recommendedName>
</protein>
<organism evidence="8 9">
    <name type="scientific">Python bivittatus</name>
    <name type="common">Burmese python</name>
    <name type="synonym">Python molurus bivittatus</name>
    <dbReference type="NCBI Taxonomy" id="176946"/>
    <lineage>
        <taxon>Eukaryota</taxon>
        <taxon>Metazoa</taxon>
        <taxon>Chordata</taxon>
        <taxon>Craniata</taxon>
        <taxon>Vertebrata</taxon>
        <taxon>Euteleostomi</taxon>
        <taxon>Lepidosauria</taxon>
        <taxon>Squamata</taxon>
        <taxon>Bifurcata</taxon>
        <taxon>Unidentata</taxon>
        <taxon>Episquamata</taxon>
        <taxon>Toxicofera</taxon>
        <taxon>Serpentes</taxon>
        <taxon>Henophidia</taxon>
        <taxon>Pythonidae</taxon>
        <taxon>Python</taxon>
    </lineage>
</organism>